<evidence type="ECO:0000259" key="2">
    <source>
        <dbReference type="PROSITE" id="PS51746"/>
    </source>
</evidence>
<feature type="domain" description="PPM-type phosphatase" evidence="2">
    <location>
        <begin position="347"/>
        <end position="607"/>
    </location>
</feature>
<gene>
    <name evidence="3" type="ordered locus">tlr1644</name>
</gene>
<dbReference type="EMBL" id="BA000039">
    <property type="protein sequence ID" value="BAC09196.1"/>
    <property type="molecule type" value="Genomic_DNA"/>
</dbReference>
<dbReference type="GO" id="GO:0004722">
    <property type="term" value="F:protein serine/threonine phosphatase activity"/>
    <property type="evidence" value="ECO:0007669"/>
    <property type="project" value="InterPro"/>
</dbReference>
<dbReference type="InterPro" id="IPR001932">
    <property type="entry name" value="PPM-type_phosphatase-like_dom"/>
</dbReference>
<evidence type="ECO:0000313" key="4">
    <source>
        <dbReference type="Proteomes" id="UP000000440"/>
    </source>
</evidence>
<dbReference type="RefSeq" id="WP_011057481.1">
    <property type="nucleotide sequence ID" value="NC_004113.1"/>
</dbReference>
<dbReference type="InterPro" id="IPR036457">
    <property type="entry name" value="PPM-type-like_dom_sf"/>
</dbReference>
<dbReference type="KEGG" id="tel:tlr1644"/>
<dbReference type="STRING" id="197221.gene:10748246"/>
<keyword evidence="4" id="KW-1185">Reference proteome</keyword>
<dbReference type="PANTHER" id="PTHR47992">
    <property type="entry name" value="PROTEIN PHOSPHATASE"/>
    <property type="match status" value="1"/>
</dbReference>
<dbReference type="SMART" id="SM00332">
    <property type="entry name" value="PP2Cc"/>
    <property type="match status" value="1"/>
</dbReference>
<dbReference type="PATRIC" id="fig|197221.4.peg.1725"/>
<dbReference type="Gene3D" id="3.60.40.10">
    <property type="entry name" value="PPM-type phosphatase domain"/>
    <property type="match status" value="1"/>
</dbReference>
<dbReference type="Proteomes" id="UP000000440">
    <property type="component" value="Chromosome"/>
</dbReference>
<dbReference type="AlphaFoldDB" id="Q8DIE6"/>
<evidence type="ECO:0000313" key="3">
    <source>
        <dbReference type="EMBL" id="BAC09196.1"/>
    </source>
</evidence>
<protein>
    <submittedName>
        <fullName evidence="3">Tlr1644 protein</fullName>
    </submittedName>
</protein>
<dbReference type="Pfam" id="PF13672">
    <property type="entry name" value="PP2C_2"/>
    <property type="match status" value="1"/>
</dbReference>
<dbReference type="CDD" id="cd00143">
    <property type="entry name" value="PP2Cc"/>
    <property type="match status" value="1"/>
</dbReference>
<reference evidence="3 4" key="1">
    <citation type="journal article" date="2002" name="DNA Res.">
        <title>Complete genome structure of the thermophilic cyanobacterium Thermosynechococcus elongatus BP-1.</title>
        <authorList>
            <person name="Nakamura Y."/>
            <person name="Kaneko T."/>
            <person name="Sato S."/>
            <person name="Ikeuchi M."/>
            <person name="Katoh H."/>
            <person name="Sasamoto S."/>
            <person name="Watanabe A."/>
            <person name="Iriguchi M."/>
            <person name="Kawashima K."/>
            <person name="Kimura T."/>
            <person name="Kishida Y."/>
            <person name="Kiyokawa C."/>
            <person name="Kohara M."/>
            <person name="Matsumoto M."/>
            <person name="Matsuno A."/>
            <person name="Nakazaki N."/>
            <person name="Shimpo S."/>
            <person name="Sugimoto M."/>
            <person name="Takeuchi C."/>
            <person name="Yamada M."/>
            <person name="Tabata S."/>
        </authorList>
    </citation>
    <scope>NUCLEOTIDE SEQUENCE [LARGE SCALE GENOMIC DNA]</scope>
    <source>
        <strain evidence="4">IAM M-273 / NIES-2133 / BP-1</strain>
    </source>
</reference>
<dbReference type="EnsemblBacteria" id="BAC09196">
    <property type="protein sequence ID" value="BAC09196"/>
    <property type="gene ID" value="BAC09196"/>
</dbReference>
<accession>Q8DIE6</accession>
<name>Q8DIE6_THEVB</name>
<feature type="region of interest" description="Disordered" evidence="1">
    <location>
        <begin position="295"/>
        <end position="329"/>
    </location>
</feature>
<dbReference type="InterPro" id="IPR015655">
    <property type="entry name" value="PP2C"/>
</dbReference>
<dbReference type="PROSITE" id="PS51746">
    <property type="entry name" value="PPM_2"/>
    <property type="match status" value="1"/>
</dbReference>
<dbReference type="SMART" id="SM00331">
    <property type="entry name" value="PP2C_SIG"/>
    <property type="match status" value="1"/>
</dbReference>
<feature type="compositionally biased region" description="Acidic residues" evidence="1">
    <location>
        <begin position="298"/>
        <end position="315"/>
    </location>
</feature>
<dbReference type="NCBIfam" id="NF011149">
    <property type="entry name" value="PRK14559.1"/>
    <property type="match status" value="1"/>
</dbReference>
<sequence length="617" mass="69697">MPTAQTDQNLKLWWGVLYPAYPDHPILAAPNHTSEGTVFEQDTNPPNAAAFFDPQHRYQRWDYRYACDLPQLVQDLQPEEPTLLENLRETAQDWAQGLNILDPTVVIPHLQAQYPDLSAVAIAYLALHLVYPETIPAIHDAWLDTVSTSNLPVNYCHGIILDYNHTARPLQDVWQDDNIADEQIFQYLEDMIDLWKTLEPWHCHYSLLTVRNLAVKPDAQLWLHQLDFTLPLGETFERPTPPPSLVSVWQELFAHASSRRQAVFMPLLVSLSTAPLEKISDIQMLLDSLASTLRSEPLSEEETGESTGDLTDELPDISLSPESAEEDHTAIEDAPTALLPRQLVQVDVAAHTDTGRDRHHNEDFYLINHRQQVRITPNGQQLEVQGVYVLCDGMGGHAEGEVASSLATKTVHEYFEQTWPWQGELPSAEEVRNAIYRANEVIFATNDQKAKTGSGRMGTTLVMALLHNYHLRLAHVGDSRIYRFTKRQGLQQLTTDHEVGQRLIQQGLEPQIAYGRPDAYQLTQALGPRNNEAIHPEVTDLEIEEDTLILLCSDGLSDNRCLETHIISHLFPMLDFSIPLSQSLHKLIDVGNQVNGHDNLTAIAIRFKLRSVLSALF</sequence>
<dbReference type="eggNOG" id="COG0631">
    <property type="taxonomic scope" value="Bacteria"/>
</dbReference>
<organism evidence="3 4">
    <name type="scientific">Thermosynechococcus vestitus (strain NIES-2133 / IAM M-273 / BP-1)</name>
    <dbReference type="NCBI Taxonomy" id="197221"/>
    <lineage>
        <taxon>Bacteria</taxon>
        <taxon>Bacillati</taxon>
        <taxon>Cyanobacteriota</taxon>
        <taxon>Cyanophyceae</taxon>
        <taxon>Acaryochloridales</taxon>
        <taxon>Thermosynechococcaceae</taxon>
        <taxon>Thermosynechococcus</taxon>
    </lineage>
</organism>
<evidence type="ECO:0000256" key="1">
    <source>
        <dbReference type="SAM" id="MobiDB-lite"/>
    </source>
</evidence>
<dbReference type="SUPFAM" id="SSF81606">
    <property type="entry name" value="PP2C-like"/>
    <property type="match status" value="1"/>
</dbReference>
<proteinExistence type="predicted"/>